<dbReference type="PANTHER" id="PTHR20935:SF0">
    <property type="entry name" value="SERINE_THREONINE-PROTEIN PHOSPHATASE PGAM5, MITOCHONDRIAL"/>
    <property type="match status" value="1"/>
</dbReference>
<dbReference type="AlphaFoldDB" id="A0A8J7S0A1"/>
<dbReference type="Pfam" id="PF00300">
    <property type="entry name" value="His_Phos_1"/>
    <property type="match status" value="1"/>
</dbReference>
<gene>
    <name evidence="2" type="ORF">KAJ83_10960</name>
</gene>
<keyword evidence="3" id="KW-1185">Reference proteome</keyword>
<evidence type="ECO:0000313" key="2">
    <source>
        <dbReference type="EMBL" id="MBP5857530.1"/>
    </source>
</evidence>
<sequence length="222" mass="23944">MSEILLIRHGQASFGTADYDRLSPLGHEQAGALGAALARHGLVPDALFIGTQRRHRETLEGLAPALGLDPARAENLPGLDEFDTDGLMAAHFAKTGAPEGLNRDRRAHFRALRDSVQAWQRDAIADPPERWSDFEARVRAALERLAGCGAGRVLAVSSGGPIARIVTEVLEAPAAQMIRLQLQTRNCAVTRLVVGRSGLYLLGFNELPHVTAVGDDRLVTYS</sequence>
<dbReference type="Gene3D" id="3.40.50.1240">
    <property type="entry name" value="Phosphoglycerate mutase-like"/>
    <property type="match status" value="1"/>
</dbReference>
<dbReference type="EMBL" id="JAGMWN010000004">
    <property type="protein sequence ID" value="MBP5857530.1"/>
    <property type="molecule type" value="Genomic_DNA"/>
</dbReference>
<evidence type="ECO:0000313" key="3">
    <source>
        <dbReference type="Proteomes" id="UP000672602"/>
    </source>
</evidence>
<accession>A0A8J7S0A1</accession>
<proteinExistence type="predicted"/>
<dbReference type="RefSeq" id="WP_210682110.1">
    <property type="nucleotide sequence ID" value="NZ_JAGMWN010000004.1"/>
</dbReference>
<dbReference type="PANTHER" id="PTHR20935">
    <property type="entry name" value="PHOSPHOGLYCERATE MUTASE-RELATED"/>
    <property type="match status" value="1"/>
</dbReference>
<dbReference type="GO" id="GO:0016787">
    <property type="term" value="F:hydrolase activity"/>
    <property type="evidence" value="ECO:0007669"/>
    <property type="project" value="UniProtKB-KW"/>
</dbReference>
<dbReference type="InterPro" id="IPR013078">
    <property type="entry name" value="His_Pase_superF_clade-1"/>
</dbReference>
<comment type="caution">
    <text evidence="2">The sequence shown here is derived from an EMBL/GenBank/DDBJ whole genome shotgun (WGS) entry which is preliminary data.</text>
</comment>
<name>A0A8J7S0A1_9PROT</name>
<dbReference type="Proteomes" id="UP000672602">
    <property type="component" value="Unassembled WGS sequence"/>
</dbReference>
<organism evidence="2 3">
    <name type="scientific">Marivibrio halodurans</name>
    <dbReference type="NCBI Taxonomy" id="2039722"/>
    <lineage>
        <taxon>Bacteria</taxon>
        <taxon>Pseudomonadati</taxon>
        <taxon>Pseudomonadota</taxon>
        <taxon>Alphaproteobacteria</taxon>
        <taxon>Rhodospirillales</taxon>
        <taxon>Rhodospirillaceae</taxon>
        <taxon>Marivibrio</taxon>
    </lineage>
</organism>
<dbReference type="InterPro" id="IPR051021">
    <property type="entry name" value="Mito_Ser/Thr_phosphatase"/>
</dbReference>
<reference evidence="2" key="1">
    <citation type="submission" date="2021-04" db="EMBL/GenBank/DDBJ databases">
        <authorList>
            <person name="Zhang D.-C."/>
        </authorList>
    </citation>
    <scope>NUCLEOTIDE SEQUENCE</scope>
    <source>
        <strain evidence="2">CGMCC 1.15697</strain>
    </source>
</reference>
<dbReference type="SMART" id="SM00855">
    <property type="entry name" value="PGAM"/>
    <property type="match status" value="1"/>
</dbReference>
<protein>
    <submittedName>
        <fullName evidence="2">Histidine phosphatase family protein</fullName>
    </submittedName>
</protein>
<keyword evidence="1" id="KW-0378">Hydrolase</keyword>
<dbReference type="SUPFAM" id="SSF53254">
    <property type="entry name" value="Phosphoglycerate mutase-like"/>
    <property type="match status" value="1"/>
</dbReference>
<evidence type="ECO:0000256" key="1">
    <source>
        <dbReference type="ARBA" id="ARBA00022801"/>
    </source>
</evidence>
<dbReference type="InterPro" id="IPR029033">
    <property type="entry name" value="His_PPase_superfam"/>
</dbReference>